<dbReference type="InterPro" id="IPR046288">
    <property type="entry name" value="DUF6325"/>
</dbReference>
<sequence length="140" mass="14575">MSIGPVEYVLIAFPGNQFKGEIVPALADLIDAGTVRIIDLVFLKKDADGTVTTFEYDGLEDSAAFAELPGEAGGFLGEEDIAAAGDALEPDFSAALLVWEDVWAAPLAEAIRGAGGVIIGGERVPHEIVEAALEEFAAQS</sequence>
<keyword evidence="2" id="KW-1185">Reference proteome</keyword>
<organism evidence="1 2">
    <name type="scientific">Beutenbergia cavernae (strain ATCC BAA-8 / DSM 12333 / CCUG 43141 / JCM 11478 / NBRC 16432 / NCIMB 13614 / HKI 0122)</name>
    <dbReference type="NCBI Taxonomy" id="471853"/>
    <lineage>
        <taxon>Bacteria</taxon>
        <taxon>Bacillati</taxon>
        <taxon>Actinomycetota</taxon>
        <taxon>Actinomycetes</taxon>
        <taxon>Micrococcales</taxon>
        <taxon>Beutenbergiaceae</taxon>
        <taxon>Beutenbergia</taxon>
    </lineage>
</organism>
<dbReference type="OrthoDB" id="1779644at2"/>
<dbReference type="STRING" id="471853.Bcav_0736"/>
<accession>C5BYN9</accession>
<dbReference type="Proteomes" id="UP000007962">
    <property type="component" value="Chromosome"/>
</dbReference>
<dbReference type="AlphaFoldDB" id="C5BYN9"/>
<dbReference type="eggNOG" id="COG4803">
    <property type="taxonomic scope" value="Bacteria"/>
</dbReference>
<dbReference type="EMBL" id="CP001618">
    <property type="protein sequence ID" value="ACQ78997.1"/>
    <property type="molecule type" value="Genomic_DNA"/>
</dbReference>
<reference evidence="1 2" key="1">
    <citation type="journal article" date="2009" name="Stand. Genomic Sci.">
        <title>Complete genome sequence of Beutenbergia cavernae type strain (HKI 0122).</title>
        <authorList>
            <person name="Land M."/>
            <person name="Pukall R."/>
            <person name="Abt B."/>
            <person name="Goker M."/>
            <person name="Rohde M."/>
            <person name="Glavina Del Rio T."/>
            <person name="Tice H."/>
            <person name="Copeland A."/>
            <person name="Cheng J.F."/>
            <person name="Lucas S."/>
            <person name="Chen F."/>
            <person name="Nolan M."/>
            <person name="Bruce D."/>
            <person name="Goodwin L."/>
            <person name="Pitluck S."/>
            <person name="Ivanova N."/>
            <person name="Mavromatis K."/>
            <person name="Ovchinnikova G."/>
            <person name="Pati A."/>
            <person name="Chen A."/>
            <person name="Palaniappan K."/>
            <person name="Hauser L."/>
            <person name="Chang Y.J."/>
            <person name="Jefferies C.C."/>
            <person name="Saunders E."/>
            <person name="Brettin T."/>
            <person name="Detter J.C."/>
            <person name="Han C."/>
            <person name="Chain P."/>
            <person name="Bristow J."/>
            <person name="Eisen J.A."/>
            <person name="Markowitz V."/>
            <person name="Hugenholtz P."/>
            <person name="Kyrpides N.C."/>
            <person name="Klenk H.P."/>
            <person name="Lapidus A."/>
        </authorList>
    </citation>
    <scope>NUCLEOTIDE SEQUENCE [LARGE SCALE GENOMIC DNA]</scope>
    <source>
        <strain evidence="2">ATCC BAA-8 / DSM 12333 / NBRC 16432</strain>
    </source>
</reference>
<evidence type="ECO:0000313" key="1">
    <source>
        <dbReference type="EMBL" id="ACQ78997.1"/>
    </source>
</evidence>
<evidence type="ECO:0008006" key="3">
    <source>
        <dbReference type="Google" id="ProtNLM"/>
    </source>
</evidence>
<gene>
    <name evidence="1" type="ordered locus">Bcav_0736</name>
</gene>
<evidence type="ECO:0000313" key="2">
    <source>
        <dbReference type="Proteomes" id="UP000007962"/>
    </source>
</evidence>
<name>C5BYN9_BEUC1</name>
<dbReference type="Pfam" id="PF19850">
    <property type="entry name" value="DUF6325"/>
    <property type="match status" value="1"/>
</dbReference>
<dbReference type="HOGENOM" id="CLU_117572_0_0_11"/>
<proteinExistence type="predicted"/>
<dbReference type="RefSeq" id="WP_012725777.1">
    <property type="nucleotide sequence ID" value="NC_012669.1"/>
</dbReference>
<dbReference type="KEGG" id="bcv:Bcav_0736"/>
<protein>
    <recommendedName>
        <fullName evidence="3">DUF1269 domain-containing protein</fullName>
    </recommendedName>
</protein>